<dbReference type="EMBL" id="GG697370">
    <property type="protein sequence ID" value="EFQ33447.1"/>
    <property type="molecule type" value="Genomic_DNA"/>
</dbReference>
<evidence type="ECO:0000313" key="3">
    <source>
        <dbReference type="Proteomes" id="UP000008782"/>
    </source>
</evidence>
<evidence type="ECO:0000313" key="2">
    <source>
        <dbReference type="EMBL" id="EFQ33447.1"/>
    </source>
</evidence>
<gene>
    <name evidence="2" type="ORF">GLRG_08726</name>
</gene>
<dbReference type="GeneID" id="24414091"/>
<evidence type="ECO:0000256" key="1">
    <source>
        <dbReference type="SAM" id="MobiDB-lite"/>
    </source>
</evidence>
<protein>
    <submittedName>
        <fullName evidence="2">Uncharacterized protein</fullName>
    </submittedName>
</protein>
<dbReference type="AlphaFoldDB" id="E3QRF9"/>
<keyword evidence="3" id="KW-1185">Reference proteome</keyword>
<dbReference type="VEuPathDB" id="FungiDB:GLRG_08726"/>
<feature type="region of interest" description="Disordered" evidence="1">
    <location>
        <begin position="163"/>
        <end position="182"/>
    </location>
</feature>
<sequence>MDLNDVHGCPVYGGLRWNASVTRLGPANDIRQEGLVRWDLGDRGLQNAMRSVTRVAVARKSAIAGWTMGPHAPVLWCFEDAGARILCSTPHVWCNENTASKHQMPELVVYTKCTAGPARVHQLAGTRTTQMTSVVPTASPGAQILLSTQIPIPYTPETPMSIWHHRHPGESSKSIALPSRWE</sequence>
<name>E3QRF9_COLGM</name>
<organism evidence="3">
    <name type="scientific">Colletotrichum graminicola (strain M1.001 / M2 / FGSC 10212)</name>
    <name type="common">Maize anthracnose fungus</name>
    <name type="synonym">Glomerella graminicola</name>
    <dbReference type="NCBI Taxonomy" id="645133"/>
    <lineage>
        <taxon>Eukaryota</taxon>
        <taxon>Fungi</taxon>
        <taxon>Dikarya</taxon>
        <taxon>Ascomycota</taxon>
        <taxon>Pezizomycotina</taxon>
        <taxon>Sordariomycetes</taxon>
        <taxon>Hypocreomycetidae</taxon>
        <taxon>Glomerellales</taxon>
        <taxon>Glomerellaceae</taxon>
        <taxon>Colletotrichum</taxon>
        <taxon>Colletotrichum graminicola species complex</taxon>
    </lineage>
</organism>
<proteinExistence type="predicted"/>
<reference evidence="3" key="1">
    <citation type="journal article" date="2012" name="Nat. Genet.">
        <title>Lifestyle transitions in plant pathogenic Colletotrichum fungi deciphered by genome and transcriptome analyses.</title>
        <authorList>
            <person name="O'Connell R.J."/>
            <person name="Thon M.R."/>
            <person name="Hacquard S."/>
            <person name="Amyotte S.G."/>
            <person name="Kleemann J."/>
            <person name="Torres M.F."/>
            <person name="Damm U."/>
            <person name="Buiate E.A."/>
            <person name="Epstein L."/>
            <person name="Alkan N."/>
            <person name="Altmueller J."/>
            <person name="Alvarado-Balderrama L."/>
            <person name="Bauser C.A."/>
            <person name="Becker C."/>
            <person name="Birren B.W."/>
            <person name="Chen Z."/>
            <person name="Choi J."/>
            <person name="Crouch J.A."/>
            <person name="Duvick J.P."/>
            <person name="Farman M.A."/>
            <person name="Gan P."/>
            <person name="Heiman D."/>
            <person name="Henrissat B."/>
            <person name="Howard R.J."/>
            <person name="Kabbage M."/>
            <person name="Koch C."/>
            <person name="Kracher B."/>
            <person name="Kubo Y."/>
            <person name="Law A.D."/>
            <person name="Lebrun M.-H."/>
            <person name="Lee Y.-H."/>
            <person name="Miyara I."/>
            <person name="Moore N."/>
            <person name="Neumann U."/>
            <person name="Nordstroem K."/>
            <person name="Panaccione D.G."/>
            <person name="Panstruga R."/>
            <person name="Place M."/>
            <person name="Proctor R.H."/>
            <person name="Prusky D."/>
            <person name="Rech G."/>
            <person name="Reinhardt R."/>
            <person name="Rollins J.A."/>
            <person name="Rounsley S."/>
            <person name="Schardl C.L."/>
            <person name="Schwartz D.C."/>
            <person name="Shenoy N."/>
            <person name="Shirasu K."/>
            <person name="Sikhakolli U.R."/>
            <person name="Stueber K."/>
            <person name="Sukno S.A."/>
            <person name="Sweigard J.A."/>
            <person name="Takano Y."/>
            <person name="Takahara H."/>
            <person name="Trail F."/>
            <person name="van der Does H.C."/>
            <person name="Voll L.M."/>
            <person name="Will I."/>
            <person name="Young S."/>
            <person name="Zeng Q."/>
            <person name="Zhang J."/>
            <person name="Zhou S."/>
            <person name="Dickman M.B."/>
            <person name="Schulze-Lefert P."/>
            <person name="Ver Loren van Themaat E."/>
            <person name="Ma L.-J."/>
            <person name="Vaillancourt L.J."/>
        </authorList>
    </citation>
    <scope>NUCLEOTIDE SEQUENCE [LARGE SCALE GENOMIC DNA]</scope>
    <source>
        <strain evidence="3">M1.001 / M2 / FGSC 10212</strain>
    </source>
</reference>
<dbReference type="RefSeq" id="XP_008097467.1">
    <property type="nucleotide sequence ID" value="XM_008099276.1"/>
</dbReference>
<dbReference type="HOGENOM" id="CLU_1481877_0_0_1"/>
<dbReference type="Proteomes" id="UP000008782">
    <property type="component" value="Unassembled WGS sequence"/>
</dbReference>
<accession>E3QRF9</accession>